<reference evidence="1" key="1">
    <citation type="submission" date="2022-07" db="EMBL/GenBank/DDBJ databases">
        <authorList>
            <person name="Macas J."/>
            <person name="Novak P."/>
            <person name="Neumann P."/>
        </authorList>
    </citation>
    <scope>NUCLEOTIDE SEQUENCE</scope>
</reference>
<evidence type="ECO:0000313" key="2">
    <source>
        <dbReference type="EMBL" id="CAH9124478.1"/>
    </source>
</evidence>
<comment type="caution">
    <text evidence="1">The sequence shown here is derived from an EMBL/GenBank/DDBJ whole genome shotgun (WGS) entry which is preliminary data.</text>
</comment>
<protein>
    <recommendedName>
        <fullName evidence="4">Reverse transcriptase Ty1/copia-type domain-containing protein</fullName>
    </recommendedName>
</protein>
<accession>A0AAV0CPC1</accession>
<keyword evidence="3" id="KW-1185">Reference proteome</keyword>
<dbReference type="PANTHER" id="PTHR11439:SF470">
    <property type="entry name" value="CYSTEINE-RICH RLK (RECEPTOR-LIKE PROTEIN KINASE) 8"/>
    <property type="match status" value="1"/>
</dbReference>
<organism evidence="1 3">
    <name type="scientific">Cuscuta epithymum</name>
    <dbReference type="NCBI Taxonomy" id="186058"/>
    <lineage>
        <taxon>Eukaryota</taxon>
        <taxon>Viridiplantae</taxon>
        <taxon>Streptophyta</taxon>
        <taxon>Embryophyta</taxon>
        <taxon>Tracheophyta</taxon>
        <taxon>Spermatophyta</taxon>
        <taxon>Magnoliopsida</taxon>
        <taxon>eudicotyledons</taxon>
        <taxon>Gunneridae</taxon>
        <taxon>Pentapetalae</taxon>
        <taxon>asterids</taxon>
        <taxon>lamiids</taxon>
        <taxon>Solanales</taxon>
        <taxon>Convolvulaceae</taxon>
        <taxon>Cuscuteae</taxon>
        <taxon>Cuscuta</taxon>
        <taxon>Cuscuta subgen. Cuscuta</taxon>
    </lineage>
</organism>
<dbReference type="EMBL" id="CAMAPF010000033">
    <property type="protein sequence ID" value="CAH9079411.1"/>
    <property type="molecule type" value="Genomic_DNA"/>
</dbReference>
<proteinExistence type="predicted"/>
<evidence type="ECO:0000313" key="3">
    <source>
        <dbReference type="Proteomes" id="UP001152523"/>
    </source>
</evidence>
<dbReference type="PANTHER" id="PTHR11439">
    <property type="entry name" value="GAG-POL-RELATED RETROTRANSPOSON"/>
    <property type="match status" value="1"/>
</dbReference>
<gene>
    <name evidence="2" type="ORF">CEPIT_LOCUS26012</name>
    <name evidence="1" type="ORF">CEPIT_LOCUS6914</name>
</gene>
<evidence type="ECO:0008006" key="4">
    <source>
        <dbReference type="Google" id="ProtNLM"/>
    </source>
</evidence>
<dbReference type="EMBL" id="CAMAPF010000934">
    <property type="protein sequence ID" value="CAH9124478.1"/>
    <property type="molecule type" value="Genomic_DNA"/>
</dbReference>
<dbReference type="Proteomes" id="UP001152523">
    <property type="component" value="Unassembled WGS sequence"/>
</dbReference>
<name>A0AAV0CPC1_9ASTE</name>
<sequence length="84" mass="9404">MDSKIKLSKNNGTVLENPKTYRTLIGKLLYLTVSRLDIAYSIQILSQFLASHTDVHLSAAHRVLRYLKNSPGTLGGVFQVMPFI</sequence>
<dbReference type="AlphaFoldDB" id="A0AAV0CPC1"/>
<evidence type="ECO:0000313" key="1">
    <source>
        <dbReference type="EMBL" id="CAH9079411.1"/>
    </source>
</evidence>